<dbReference type="EMBL" id="CP060697">
    <property type="protein sequence ID" value="QNM83656.1"/>
    <property type="molecule type" value="Genomic_DNA"/>
</dbReference>
<feature type="chain" id="PRO_5028926808" evidence="1">
    <location>
        <begin position="21"/>
        <end position="621"/>
    </location>
</feature>
<dbReference type="Gene3D" id="1.10.390.10">
    <property type="entry name" value="Neutral Protease Domain 2"/>
    <property type="match status" value="1"/>
</dbReference>
<protein>
    <submittedName>
        <fullName evidence="4">M61 family metallopeptidase</fullName>
    </submittedName>
</protein>
<dbReference type="Gene3D" id="2.30.42.10">
    <property type="match status" value="1"/>
</dbReference>
<dbReference type="InterPro" id="IPR024191">
    <property type="entry name" value="Peptidase_M61"/>
</dbReference>
<dbReference type="AlphaFoldDB" id="A0A7G9L4V7"/>
<sequence>MRFRHIPAAVALILAVPAAAQPVSDDGRVNYAIAFPNRAHHEADIAATFTRLPPGPLRIQMARSSPGRYAIHEFAKNVYSVSAADGAGRPLRIVRTDPYGWTVEGHDGTVRFRYTLFANRGDGTYSQVNSAHAHLNIPATFAFAPALANRPVALSIATPDPAWSVATQLIPGREGSWHARDLQYFMDSPIEIAPLRERRWAASEPGRNSVIRLMVHSADSDADLDRYAAMAERIYRAHVALWNDIPNYDGGTYTFLADYQPYASGDGMEHRNSTYIVGTQSLADGKFEQIDTLSHELFHAWNVERLRPAELEPFDFTRANPAPTLWFAEGFTNYYGPLLMRRAGVSGVDRYLKDLGETLTYVTTWPGRRYGSPREMSLRAPFVDAATAIDPVNRSIFTSYYPYGATIALALDLTLRQRGQATLDDMMRLLWRSHGAPERPYTIDDLRLALGTASRDPAFADTFFRESIDGSALPDFAPLLAQAGLTLRPAHPEKPYLAGAALTADKGAVVVRDNPEPGSPLYVAEIGANDRITAVAGKPMATQAAWSKAAAAMKPGQPVAMTVESLGKTRTVMVTPAADPTLEIVRDETIGKTPSAQQLAFRQAWLGDEGSMLPPQEKPAT</sequence>
<keyword evidence="5" id="KW-1185">Reference proteome</keyword>
<dbReference type="InterPro" id="IPR036034">
    <property type="entry name" value="PDZ_sf"/>
</dbReference>
<dbReference type="Pfam" id="PF05299">
    <property type="entry name" value="Peptidase_M61"/>
    <property type="match status" value="1"/>
</dbReference>
<reference evidence="4 5" key="1">
    <citation type="submission" date="2020-08" db="EMBL/GenBank/DDBJ databases">
        <title>Sphingomonas sp. sand1-3 16S ribosomal RNA gene Genome sequencing and assembly.</title>
        <authorList>
            <person name="Kang M."/>
        </authorList>
    </citation>
    <scope>NUCLEOTIDE SEQUENCE [LARGE SCALE GENOMIC DNA]</scope>
    <source>
        <strain evidence="5">sand1-3</strain>
    </source>
</reference>
<dbReference type="InterPro" id="IPR027268">
    <property type="entry name" value="Peptidase_M4/M1_CTD_sf"/>
</dbReference>
<name>A0A7G9L4V7_9SPHN</name>
<evidence type="ECO:0000259" key="3">
    <source>
        <dbReference type="Pfam" id="PF17899"/>
    </source>
</evidence>
<dbReference type="SUPFAM" id="SSF55486">
    <property type="entry name" value="Metalloproteases ('zincins'), catalytic domain"/>
    <property type="match status" value="1"/>
</dbReference>
<dbReference type="InterPro" id="IPR040756">
    <property type="entry name" value="Peptidase_M61_N"/>
</dbReference>
<dbReference type="Proteomes" id="UP000515861">
    <property type="component" value="Chromosome"/>
</dbReference>
<feature type="signal peptide" evidence="1">
    <location>
        <begin position="1"/>
        <end position="20"/>
    </location>
</feature>
<proteinExistence type="predicted"/>
<keyword evidence="1" id="KW-0732">Signal</keyword>
<dbReference type="InterPro" id="IPR007963">
    <property type="entry name" value="Peptidase_M61_catalytic"/>
</dbReference>
<dbReference type="Gene3D" id="2.60.40.3650">
    <property type="match status" value="1"/>
</dbReference>
<dbReference type="Pfam" id="PF17899">
    <property type="entry name" value="Peptidase_M61_N"/>
    <property type="match status" value="1"/>
</dbReference>
<dbReference type="PIRSF" id="PIRSF016493">
    <property type="entry name" value="Glycyl_aminpptds"/>
    <property type="match status" value="1"/>
</dbReference>
<evidence type="ECO:0000313" key="4">
    <source>
        <dbReference type="EMBL" id="QNM83656.1"/>
    </source>
</evidence>
<evidence type="ECO:0000259" key="2">
    <source>
        <dbReference type="Pfam" id="PF05299"/>
    </source>
</evidence>
<evidence type="ECO:0000256" key="1">
    <source>
        <dbReference type="SAM" id="SignalP"/>
    </source>
</evidence>
<dbReference type="KEGG" id="ssau:H8M03_04850"/>
<gene>
    <name evidence="4" type="ORF">H8M03_04850</name>
</gene>
<accession>A0A7G9L4V7</accession>
<feature type="domain" description="Peptidase M61 N-terminal" evidence="3">
    <location>
        <begin position="30"/>
        <end position="193"/>
    </location>
</feature>
<dbReference type="RefSeq" id="WP_187480611.1">
    <property type="nucleotide sequence ID" value="NZ_CP060697.1"/>
</dbReference>
<feature type="domain" description="Peptidase M61 catalytic" evidence="2">
    <location>
        <begin position="290"/>
        <end position="406"/>
    </location>
</feature>
<dbReference type="SUPFAM" id="SSF50156">
    <property type="entry name" value="PDZ domain-like"/>
    <property type="match status" value="1"/>
</dbReference>
<evidence type="ECO:0000313" key="5">
    <source>
        <dbReference type="Proteomes" id="UP000515861"/>
    </source>
</evidence>
<organism evidence="4 5">
    <name type="scientific">Sphingomonas sabuli</name>
    <dbReference type="NCBI Taxonomy" id="2764186"/>
    <lineage>
        <taxon>Bacteria</taxon>
        <taxon>Pseudomonadati</taxon>
        <taxon>Pseudomonadota</taxon>
        <taxon>Alphaproteobacteria</taxon>
        <taxon>Sphingomonadales</taxon>
        <taxon>Sphingomonadaceae</taxon>
        <taxon>Sphingomonas</taxon>
    </lineage>
</organism>